<dbReference type="AlphaFoldDB" id="A0A1R2BS67"/>
<evidence type="ECO:0000313" key="3">
    <source>
        <dbReference type="EMBL" id="OMJ79669.1"/>
    </source>
</evidence>
<keyword evidence="2" id="KW-0175">Coiled coil</keyword>
<evidence type="ECO:0000256" key="2">
    <source>
        <dbReference type="SAM" id="Coils"/>
    </source>
</evidence>
<dbReference type="EMBL" id="MPUH01000460">
    <property type="protein sequence ID" value="OMJ79669.1"/>
    <property type="molecule type" value="Genomic_DNA"/>
</dbReference>
<feature type="repeat" description="RCC1" evidence="1">
    <location>
        <begin position="324"/>
        <end position="374"/>
    </location>
</feature>
<dbReference type="InterPro" id="IPR009091">
    <property type="entry name" value="RCC1/BLIP-II"/>
</dbReference>
<keyword evidence="4" id="KW-1185">Reference proteome</keyword>
<evidence type="ECO:0000256" key="1">
    <source>
        <dbReference type="PROSITE-ProRule" id="PRU00235"/>
    </source>
</evidence>
<sequence length="660" mass="74788">MDHRPGSRALSSAATVLPGQVMASISELKAQLELNSENLPLQVSILNSLISKSEDQEKASFLKQKIRLLIKAHSLLEAETDTNYLLSLQNTEENKLLKCEVLYEKQDYLNCMTQLLKTKTGSSSEVFEKNVEELQNSNFNDSLYVIPNLPDLYASHMTFFPELRGKIVLQICSSAFQTYILISTCPHLAYKTDCPQGIYNCSEGLQLLEVSYSILNPVDFLSNQKISMVSCSDLITGVLHRTGKITLWGTLPNDREYIILESRCKEILVGGSFVCLINDESISLWGRLGMISSINENYHNIITISDKTGSLACSDSHLLLLSNGKVYAFGSGEEGQLGLGDDVTFIESFIQCECDNNVTQVLCNNEVSICITRDVIYVWGLINPLQLQGIPPIAWKPVVLDSFDLEHVAATLSKFELLILGKDQTLYSWIWKESNRLKIYRKLDVQGICMVSLRSSEAFLVKKVAIPQLTQIIQFPKQAYCGVSFAFTLALHDQYKTSFIPDVSIKLEFTKNKSQLGNEVDYNLEYLDDGEDNTIVKATAFNYGEYWVHIFVQNQEIMSSPMMINIHPSPAEDQLLSEIANVHKIEEIIHKKKVERISRRQEARIQAEEDREKKMERTRKRAQEALRNFLENKEKDLVQKEIEKNSKVKEKTKGALVVPY</sequence>
<protein>
    <submittedName>
        <fullName evidence="3">Uncharacterized protein</fullName>
    </submittedName>
</protein>
<comment type="caution">
    <text evidence="3">The sequence shown here is derived from an EMBL/GenBank/DDBJ whole genome shotgun (WGS) entry which is preliminary data.</text>
</comment>
<dbReference type="Proteomes" id="UP000187209">
    <property type="component" value="Unassembled WGS sequence"/>
</dbReference>
<organism evidence="3 4">
    <name type="scientific">Stentor coeruleus</name>
    <dbReference type="NCBI Taxonomy" id="5963"/>
    <lineage>
        <taxon>Eukaryota</taxon>
        <taxon>Sar</taxon>
        <taxon>Alveolata</taxon>
        <taxon>Ciliophora</taxon>
        <taxon>Postciliodesmatophora</taxon>
        <taxon>Heterotrichea</taxon>
        <taxon>Heterotrichida</taxon>
        <taxon>Stentoridae</taxon>
        <taxon>Stentor</taxon>
    </lineage>
</organism>
<feature type="coiled-coil region" evidence="2">
    <location>
        <begin position="591"/>
        <end position="650"/>
    </location>
</feature>
<dbReference type="InterPro" id="IPR051553">
    <property type="entry name" value="Ran_GTPase-activating"/>
</dbReference>
<dbReference type="PROSITE" id="PS50012">
    <property type="entry name" value="RCC1_3"/>
    <property type="match status" value="1"/>
</dbReference>
<dbReference type="Gene3D" id="2.130.10.30">
    <property type="entry name" value="Regulator of chromosome condensation 1/beta-lactamase-inhibitor protein II"/>
    <property type="match status" value="1"/>
</dbReference>
<proteinExistence type="predicted"/>
<dbReference type="InterPro" id="IPR000408">
    <property type="entry name" value="Reg_chr_condens"/>
</dbReference>
<gene>
    <name evidence="3" type="ORF">SteCoe_20291</name>
</gene>
<evidence type="ECO:0000313" key="4">
    <source>
        <dbReference type="Proteomes" id="UP000187209"/>
    </source>
</evidence>
<dbReference type="PANTHER" id="PTHR45982:SF1">
    <property type="entry name" value="REGULATOR OF CHROMOSOME CONDENSATION"/>
    <property type="match status" value="1"/>
</dbReference>
<reference evidence="3 4" key="1">
    <citation type="submission" date="2016-11" db="EMBL/GenBank/DDBJ databases">
        <title>The macronuclear genome of Stentor coeruleus: a giant cell with tiny introns.</title>
        <authorList>
            <person name="Slabodnick M."/>
            <person name="Ruby J.G."/>
            <person name="Reiff S.B."/>
            <person name="Swart E.C."/>
            <person name="Gosai S."/>
            <person name="Prabakaran S."/>
            <person name="Witkowska E."/>
            <person name="Larue G.E."/>
            <person name="Fisher S."/>
            <person name="Freeman R.M."/>
            <person name="Gunawardena J."/>
            <person name="Chu W."/>
            <person name="Stover N.A."/>
            <person name="Gregory B.D."/>
            <person name="Nowacki M."/>
            <person name="Derisi J."/>
            <person name="Roy S.W."/>
            <person name="Marshall W.F."/>
            <person name="Sood P."/>
        </authorList>
    </citation>
    <scope>NUCLEOTIDE SEQUENCE [LARGE SCALE GENOMIC DNA]</scope>
    <source>
        <strain evidence="3">WM001</strain>
    </source>
</reference>
<dbReference type="OrthoDB" id="5370059at2759"/>
<name>A0A1R2BS67_9CILI</name>
<accession>A0A1R2BS67</accession>
<dbReference type="SUPFAM" id="SSF50985">
    <property type="entry name" value="RCC1/BLIP-II"/>
    <property type="match status" value="1"/>
</dbReference>
<dbReference type="PANTHER" id="PTHR45982">
    <property type="entry name" value="REGULATOR OF CHROMOSOME CONDENSATION"/>
    <property type="match status" value="1"/>
</dbReference>
<dbReference type="Pfam" id="PF00415">
    <property type="entry name" value="RCC1"/>
    <property type="match status" value="1"/>
</dbReference>